<proteinExistence type="predicted"/>
<reference evidence="2" key="1">
    <citation type="journal article" date="2012" name="PLoS ONE">
        <title>Gene sets for utilization of primary and secondary nutrition supplies in the distal gut of endangered iberian lynx.</title>
        <authorList>
            <person name="Alcaide M."/>
            <person name="Messina E."/>
            <person name="Richter M."/>
            <person name="Bargiela R."/>
            <person name="Peplies J."/>
            <person name="Huws S.A."/>
            <person name="Newbold C.J."/>
            <person name="Golyshin P.N."/>
            <person name="Simon M.A."/>
            <person name="Lopez G."/>
            <person name="Yakimov M.M."/>
            <person name="Ferrer M."/>
        </authorList>
    </citation>
    <scope>NUCLEOTIDE SEQUENCE</scope>
</reference>
<evidence type="ECO:0000313" key="2">
    <source>
        <dbReference type="EMBL" id="EJX03131.1"/>
    </source>
</evidence>
<organism evidence="2">
    <name type="scientific">gut metagenome</name>
    <dbReference type="NCBI Taxonomy" id="749906"/>
    <lineage>
        <taxon>unclassified sequences</taxon>
        <taxon>metagenomes</taxon>
        <taxon>organismal metagenomes</taxon>
    </lineage>
</organism>
<comment type="caution">
    <text evidence="2">The sequence shown here is derived from an EMBL/GenBank/DDBJ whole genome shotgun (WGS) entry which is preliminary data.</text>
</comment>
<feature type="region of interest" description="Disordered" evidence="1">
    <location>
        <begin position="223"/>
        <end position="266"/>
    </location>
</feature>
<feature type="compositionally biased region" description="Low complexity" evidence="1">
    <location>
        <begin position="252"/>
        <end position="266"/>
    </location>
</feature>
<evidence type="ECO:0000256" key="1">
    <source>
        <dbReference type="SAM" id="MobiDB-lite"/>
    </source>
</evidence>
<gene>
    <name evidence="2" type="ORF">EVA_08768</name>
</gene>
<dbReference type="EMBL" id="AMCI01002289">
    <property type="protein sequence ID" value="EJX03131.1"/>
    <property type="molecule type" value="Genomic_DNA"/>
</dbReference>
<name>J9CSG1_9ZZZZ</name>
<dbReference type="AlphaFoldDB" id="J9CSG1"/>
<sequence length="266" mass="31111">MEKKRKKGDADTIQTVFLPIDVYAPSSMDVYDYLTFTFKEPLSRIDTASIHLRQKVDTLWEDRVFTLQRDSLDHKIYNLYPVEDWLFDGTYALDVDSMAFQGLYGLFTDKLRKEFKVKKQEDYGAIFFDVSGVDSTAFVELLDAQEKVLRTVPVVDGKADFYFLSPGKYGARLVNDRNGNGVWDTGNYSVKLQPEEVYYYWQVLELKANFELTQTWDIQDRSLDKQKPDELKKQKPDEDKKKRRNEREKNRNNASGSRNSGRGYSY</sequence>
<feature type="compositionally biased region" description="Basic and acidic residues" evidence="1">
    <location>
        <begin position="223"/>
        <end position="251"/>
    </location>
</feature>
<accession>J9CSG1</accession>
<keyword evidence="2" id="KW-0449">Lipoprotein</keyword>
<protein>
    <submittedName>
        <fullName evidence="2">Lipoprotein</fullName>
    </submittedName>
</protein>